<sequence>MVPSQEKVLPSPGTFVSHHHRCYQILHCRQSRLAFLEQSLSCTLKLFL</sequence>
<comment type="caution">
    <text evidence="1">The sequence shown here is derived from an EMBL/GenBank/DDBJ whole genome shotgun (WGS) entry which is preliminary data.</text>
</comment>
<evidence type="ECO:0000313" key="2">
    <source>
        <dbReference type="Proteomes" id="UP001141253"/>
    </source>
</evidence>
<dbReference type="EMBL" id="JAPFFI010000022">
    <property type="protein sequence ID" value="KAJ6327910.1"/>
    <property type="molecule type" value="Genomic_DNA"/>
</dbReference>
<gene>
    <name evidence="1" type="ORF">OIU77_009731</name>
</gene>
<organism evidence="1 2">
    <name type="scientific">Salix suchowensis</name>
    <dbReference type="NCBI Taxonomy" id="1278906"/>
    <lineage>
        <taxon>Eukaryota</taxon>
        <taxon>Viridiplantae</taxon>
        <taxon>Streptophyta</taxon>
        <taxon>Embryophyta</taxon>
        <taxon>Tracheophyta</taxon>
        <taxon>Spermatophyta</taxon>
        <taxon>Magnoliopsida</taxon>
        <taxon>eudicotyledons</taxon>
        <taxon>Gunneridae</taxon>
        <taxon>Pentapetalae</taxon>
        <taxon>rosids</taxon>
        <taxon>fabids</taxon>
        <taxon>Malpighiales</taxon>
        <taxon>Salicaceae</taxon>
        <taxon>Saliceae</taxon>
        <taxon>Salix</taxon>
    </lineage>
</organism>
<accession>A0ABQ9A5W9</accession>
<reference evidence="1" key="2">
    <citation type="journal article" date="2023" name="Int. J. Mol. Sci.">
        <title>De Novo Assembly and Annotation of 11 Diverse Shrub Willow (Salix) Genomes Reveals Novel Gene Organization in Sex-Linked Regions.</title>
        <authorList>
            <person name="Hyden B."/>
            <person name="Feng K."/>
            <person name="Yates T.B."/>
            <person name="Jawdy S."/>
            <person name="Cereghino C."/>
            <person name="Smart L.B."/>
            <person name="Muchero W."/>
        </authorList>
    </citation>
    <scope>NUCLEOTIDE SEQUENCE</scope>
    <source>
        <tissue evidence="1">Shoot tip</tissue>
    </source>
</reference>
<name>A0ABQ9A5W9_9ROSI</name>
<dbReference type="Proteomes" id="UP001141253">
    <property type="component" value="Chromosome 14"/>
</dbReference>
<proteinExistence type="predicted"/>
<keyword evidence="2" id="KW-1185">Reference proteome</keyword>
<evidence type="ECO:0000313" key="1">
    <source>
        <dbReference type="EMBL" id="KAJ6327910.1"/>
    </source>
</evidence>
<reference evidence="1" key="1">
    <citation type="submission" date="2022-10" db="EMBL/GenBank/DDBJ databases">
        <authorList>
            <person name="Hyden B.L."/>
            <person name="Feng K."/>
            <person name="Yates T."/>
            <person name="Jawdy S."/>
            <person name="Smart L.B."/>
            <person name="Muchero W."/>
        </authorList>
    </citation>
    <scope>NUCLEOTIDE SEQUENCE</scope>
    <source>
        <tissue evidence="1">Shoot tip</tissue>
    </source>
</reference>
<protein>
    <submittedName>
        <fullName evidence="1">Uncharacterized protein</fullName>
    </submittedName>
</protein>